<sequence>MRPVQHAFARRQDQEGEGCQGRQGCQGGQGGQAGEGCRQRRDSPAQRVSRRSSRTSPEGQGASLALRRIWRAPAVQALLLQCLAFPLTLLIVFLLARAGAALSYADAALIQGIAACALTRLRGLAVWWLGIQLVFPLALTGALRLDIPPLLFLGLFLFLLALYWSTFRTQVPYYPSAKWVWNEVDQLLPKGKPLLVIDIGSGLGGFTMEMARRRPESRFVGIELAPLPWLASFLRARFTGSRARFVRGDYDNLDLSNYDAVFAYLSPAAMSGLWNKASKEMRPGSILLSYEFLITEKSPDIILMPTGRGAPLYGWHF</sequence>
<evidence type="ECO:0000256" key="1">
    <source>
        <dbReference type="ARBA" id="ARBA00022603"/>
    </source>
</evidence>
<dbReference type="PANTHER" id="PTHR13610:SF9">
    <property type="entry name" value="FI06469P"/>
    <property type="match status" value="1"/>
</dbReference>
<comment type="caution">
    <text evidence="7">The sequence shown here is derived from an EMBL/GenBank/DDBJ whole genome shotgun (WGS) entry which is preliminary data.</text>
</comment>
<feature type="domain" description="Methyltransferase" evidence="6">
    <location>
        <begin position="196"/>
        <end position="269"/>
    </location>
</feature>
<dbReference type="AlphaFoldDB" id="A0A430HKR6"/>
<keyword evidence="3" id="KW-0949">S-adenosyl-L-methionine</keyword>
<evidence type="ECO:0000259" key="6">
    <source>
        <dbReference type="Pfam" id="PF13649"/>
    </source>
</evidence>
<dbReference type="Gene3D" id="3.40.50.150">
    <property type="entry name" value="Vaccinia Virus protein VP39"/>
    <property type="match status" value="1"/>
</dbReference>
<keyword evidence="5" id="KW-0812">Transmembrane</keyword>
<dbReference type="GO" id="GO:0032259">
    <property type="term" value="P:methylation"/>
    <property type="evidence" value="ECO:0007669"/>
    <property type="project" value="UniProtKB-KW"/>
</dbReference>
<dbReference type="CDD" id="cd02440">
    <property type="entry name" value="AdoMet_MTases"/>
    <property type="match status" value="1"/>
</dbReference>
<protein>
    <submittedName>
        <fullName evidence="7">Class I SAM-dependent methyltransferase</fullName>
    </submittedName>
</protein>
<dbReference type="InterPro" id="IPR041698">
    <property type="entry name" value="Methyltransf_25"/>
</dbReference>
<evidence type="ECO:0000256" key="4">
    <source>
        <dbReference type="SAM" id="MobiDB-lite"/>
    </source>
</evidence>
<keyword evidence="5" id="KW-1133">Transmembrane helix</keyword>
<evidence type="ECO:0000313" key="7">
    <source>
        <dbReference type="EMBL" id="RSZ58092.1"/>
    </source>
</evidence>
<feature type="transmembrane region" description="Helical" evidence="5">
    <location>
        <begin position="77"/>
        <end position="95"/>
    </location>
</feature>
<evidence type="ECO:0000256" key="5">
    <source>
        <dbReference type="SAM" id="Phobius"/>
    </source>
</evidence>
<feature type="transmembrane region" description="Helical" evidence="5">
    <location>
        <begin position="149"/>
        <end position="167"/>
    </location>
</feature>
<keyword evidence="5" id="KW-0472">Membrane</keyword>
<evidence type="ECO:0000313" key="8">
    <source>
        <dbReference type="Proteomes" id="UP000278085"/>
    </source>
</evidence>
<dbReference type="Pfam" id="PF13649">
    <property type="entry name" value="Methyltransf_25"/>
    <property type="match status" value="1"/>
</dbReference>
<dbReference type="PANTHER" id="PTHR13610">
    <property type="entry name" value="METHYLTRANSFERASE DOMAIN-CONTAINING PROTEIN"/>
    <property type="match status" value="1"/>
</dbReference>
<evidence type="ECO:0000256" key="2">
    <source>
        <dbReference type="ARBA" id="ARBA00022679"/>
    </source>
</evidence>
<dbReference type="InterPro" id="IPR029063">
    <property type="entry name" value="SAM-dependent_MTases_sf"/>
</dbReference>
<gene>
    <name evidence="7" type="ORF">EJB06_16790</name>
</gene>
<evidence type="ECO:0000256" key="3">
    <source>
        <dbReference type="ARBA" id="ARBA00022691"/>
    </source>
</evidence>
<dbReference type="GO" id="GO:0016279">
    <property type="term" value="F:protein-lysine N-methyltransferase activity"/>
    <property type="evidence" value="ECO:0007669"/>
    <property type="project" value="InterPro"/>
</dbReference>
<feature type="region of interest" description="Disordered" evidence="4">
    <location>
        <begin position="1"/>
        <end position="59"/>
    </location>
</feature>
<keyword evidence="8" id="KW-1185">Reference proteome</keyword>
<proteinExistence type="predicted"/>
<organism evidence="7 8">
    <name type="scientific">Massilia atriviolacea</name>
    <dbReference type="NCBI Taxonomy" id="2495579"/>
    <lineage>
        <taxon>Bacteria</taxon>
        <taxon>Pseudomonadati</taxon>
        <taxon>Pseudomonadota</taxon>
        <taxon>Betaproteobacteria</taxon>
        <taxon>Burkholderiales</taxon>
        <taxon>Oxalobacteraceae</taxon>
        <taxon>Telluria group</taxon>
        <taxon>Massilia</taxon>
    </lineage>
</organism>
<feature type="compositionally biased region" description="Gly residues" evidence="4">
    <location>
        <begin position="18"/>
        <end position="34"/>
    </location>
</feature>
<dbReference type="OrthoDB" id="5611641at2"/>
<name>A0A430HKR6_9BURK</name>
<dbReference type="SUPFAM" id="SSF53335">
    <property type="entry name" value="S-adenosyl-L-methionine-dependent methyltransferases"/>
    <property type="match status" value="1"/>
</dbReference>
<dbReference type="InterPro" id="IPR026170">
    <property type="entry name" value="FAM173A/B"/>
</dbReference>
<dbReference type="Proteomes" id="UP000278085">
    <property type="component" value="Unassembled WGS sequence"/>
</dbReference>
<keyword evidence="2 7" id="KW-0808">Transferase</keyword>
<accession>A0A430HKR6</accession>
<feature type="transmembrane region" description="Helical" evidence="5">
    <location>
        <begin position="125"/>
        <end position="143"/>
    </location>
</feature>
<keyword evidence="1 7" id="KW-0489">Methyltransferase</keyword>
<reference evidence="7 8" key="1">
    <citation type="submission" date="2018-12" db="EMBL/GenBank/DDBJ databases">
        <authorList>
            <person name="Yang E."/>
        </authorList>
    </citation>
    <scope>NUCLEOTIDE SEQUENCE [LARGE SCALE GENOMIC DNA]</scope>
    <source>
        <strain evidence="7 8">SOD</strain>
    </source>
</reference>
<dbReference type="EMBL" id="RXLQ01000008">
    <property type="protein sequence ID" value="RSZ58092.1"/>
    <property type="molecule type" value="Genomic_DNA"/>
</dbReference>